<sequence length="266" mass="29006">MSPQLQFAWRGIGLTVGIATLLLGNSVTAAPRYNWIAQVNPTIPPVVVDTEPLPPVPGTTPPNGSTVPSVTTATRFTCQLNNGQYTVMYQPESQPSRFFPWATPTALGGGWSEQRRCDEISRRLEAYRPDGLLELTTGVENNYNTVCVVTQRVPSCRIVFTVPPGQDPIVTRDRVFENLTVADSGQQTTGVYTYTNRGNELDRLFNLGRSVLGGNNRRSSKSIDLRPFLDRADGGNGTQLSGGVPARSNTQPQPGNSRRLNPGSFR</sequence>
<gene>
    <name evidence="2" type="ORF">BWI75_10705</name>
</gene>
<keyword evidence="3" id="KW-1185">Reference proteome</keyword>
<name>A0A6N8FVK5_9CHRO</name>
<dbReference type="OrthoDB" id="515781at2"/>
<organism evidence="2 3">
    <name type="scientific">Gloeocapsopsis dulcis AAB1 = 1H9</name>
    <dbReference type="NCBI Taxonomy" id="1433147"/>
    <lineage>
        <taxon>Bacteria</taxon>
        <taxon>Bacillati</taxon>
        <taxon>Cyanobacteriota</taxon>
        <taxon>Cyanophyceae</taxon>
        <taxon>Oscillatoriophycideae</taxon>
        <taxon>Chroococcales</taxon>
        <taxon>Chroococcaceae</taxon>
        <taxon>Gloeocapsopsis</taxon>
        <taxon>Gloeocapsopsis dulcis</taxon>
    </lineage>
</organism>
<feature type="region of interest" description="Disordered" evidence="1">
    <location>
        <begin position="216"/>
        <end position="266"/>
    </location>
</feature>
<reference evidence="2 3" key="1">
    <citation type="journal article" date="2019" name="Front. Microbiol.">
        <title>Genomic Features for Desiccation Tolerance and Sugar Biosynthesis in the Extremophile Gloeocapsopsis sp. UTEX B3054.</title>
        <authorList>
            <person name="Urrejola C."/>
            <person name="Alcorta J."/>
            <person name="Salas L."/>
            <person name="Vasquez M."/>
            <person name="Polz M.F."/>
            <person name="Vicuna R."/>
            <person name="Diez B."/>
        </authorList>
    </citation>
    <scope>NUCLEOTIDE SEQUENCE [LARGE SCALE GENOMIC DNA]</scope>
    <source>
        <strain evidence="2 3">1H9</strain>
    </source>
</reference>
<dbReference type="InterPro" id="IPR025478">
    <property type="entry name" value="COP23"/>
</dbReference>
<feature type="compositionally biased region" description="Polar residues" evidence="1">
    <location>
        <begin position="247"/>
        <end position="259"/>
    </location>
</feature>
<proteinExistence type="predicted"/>
<evidence type="ECO:0008006" key="4">
    <source>
        <dbReference type="Google" id="ProtNLM"/>
    </source>
</evidence>
<dbReference type="EMBL" id="NAPY01000014">
    <property type="protein sequence ID" value="MUL36804.1"/>
    <property type="molecule type" value="Genomic_DNA"/>
</dbReference>
<accession>A0A6N8FVK5</accession>
<dbReference type="AlphaFoldDB" id="A0A6N8FVK5"/>
<evidence type="ECO:0000313" key="3">
    <source>
        <dbReference type="Proteomes" id="UP000441797"/>
    </source>
</evidence>
<protein>
    <recommendedName>
        <fullName evidence="4">Circadian oscillating protein COP23</fullName>
    </recommendedName>
</protein>
<evidence type="ECO:0000313" key="2">
    <source>
        <dbReference type="EMBL" id="MUL36804.1"/>
    </source>
</evidence>
<evidence type="ECO:0000256" key="1">
    <source>
        <dbReference type="SAM" id="MobiDB-lite"/>
    </source>
</evidence>
<dbReference type="RefSeq" id="WP_105217948.1">
    <property type="nucleotide sequence ID" value="NZ_CAWNSU010000056.1"/>
</dbReference>
<dbReference type="Proteomes" id="UP000441797">
    <property type="component" value="Unassembled WGS sequence"/>
</dbReference>
<comment type="caution">
    <text evidence="2">The sequence shown here is derived from an EMBL/GenBank/DDBJ whole genome shotgun (WGS) entry which is preliminary data.</text>
</comment>
<feature type="compositionally biased region" description="Basic and acidic residues" evidence="1">
    <location>
        <begin position="221"/>
        <end position="233"/>
    </location>
</feature>
<dbReference type="Pfam" id="PF14218">
    <property type="entry name" value="COP23"/>
    <property type="match status" value="1"/>
</dbReference>